<dbReference type="Pfam" id="PF00375">
    <property type="entry name" value="SDF"/>
    <property type="match status" value="1"/>
</dbReference>
<keyword evidence="6 9" id="KW-1133">Transmembrane helix</keyword>
<feature type="transmembrane region" description="Helical" evidence="9">
    <location>
        <begin position="227"/>
        <end position="248"/>
    </location>
</feature>
<dbReference type="PANTHER" id="PTHR11958">
    <property type="entry name" value="SODIUM/DICARBOXYLATE SYMPORTER-RELATED"/>
    <property type="match status" value="1"/>
</dbReference>
<feature type="transmembrane region" description="Helical" evidence="9">
    <location>
        <begin position="260"/>
        <end position="287"/>
    </location>
</feature>
<feature type="region of interest" description="Disordered" evidence="10">
    <location>
        <begin position="454"/>
        <end position="474"/>
    </location>
</feature>
<proteinExistence type="inferred from homology"/>
<evidence type="ECO:0000256" key="5">
    <source>
        <dbReference type="ARBA" id="ARBA00022847"/>
    </source>
</evidence>
<dbReference type="EMBL" id="LNIX01000001">
    <property type="protein sequence ID" value="OXA64581.1"/>
    <property type="molecule type" value="Genomic_DNA"/>
</dbReference>
<feature type="transmembrane region" description="Helical" evidence="9">
    <location>
        <begin position="372"/>
        <end position="390"/>
    </location>
</feature>
<dbReference type="GO" id="GO:0015175">
    <property type="term" value="F:neutral L-amino acid transmembrane transporter activity"/>
    <property type="evidence" value="ECO:0007669"/>
    <property type="project" value="TreeGrafter"/>
</dbReference>
<comment type="caution">
    <text evidence="11">The sequence shown here is derived from an EMBL/GenBank/DDBJ whole genome shotgun (WGS) entry which is preliminary data.</text>
</comment>
<dbReference type="Proteomes" id="UP000198287">
    <property type="component" value="Unassembled WGS sequence"/>
</dbReference>
<keyword evidence="5 9" id="KW-0769">Symport</keyword>
<dbReference type="PRINTS" id="PR00173">
    <property type="entry name" value="EDTRNSPORT"/>
</dbReference>
<dbReference type="Gene3D" id="1.10.3860.10">
    <property type="entry name" value="Sodium:dicarboxylate symporter"/>
    <property type="match status" value="1"/>
</dbReference>
<evidence type="ECO:0000256" key="7">
    <source>
        <dbReference type="ARBA" id="ARBA00023136"/>
    </source>
</evidence>
<dbReference type="SUPFAM" id="SSF118215">
    <property type="entry name" value="Proton glutamate symport protein"/>
    <property type="match status" value="1"/>
</dbReference>
<sequence length="474" mass="51129">MSSKYAKVQTFLKQNGLLVGNVAGAIVGLICGFIIKQLDPSPVTRDLVAYPGEIVIRGLQLLVLPVVFCSLVSGSASLNVKANGKLAARTFSYFLVTSLFNAVMGIFLAIIIHPGGSAIRSELQSYSTVGVIEERENTLLDNFLDLGRNFVPSNIISAFFEQTTTLYTPKPGGVDAFTKTLVPRRGWNALGVIFYALILGSVMSTLEEKAKPLLQIFSAFDTVNMKMITTFIWATPVGVASLICSKVLEVSDIGALFTSLLTFIFTVAIGLALYQFVIMQLIYFIVLKKNPFEFYLSVLPAAITGFAVDSSSIAMPVTLQCLDEKAKVDPRVSHFVVPIGVTVNMDGTALFISIASIFIAQMNQIDLSIGSYVNICITATLVSIAASGVPSASLTLIFIVLHTINAPVHDVGLLLAIDWLVDRLRTTNNILGDCYAAALVEHWSKDELKQMDDRDVQNGIPADSPKLNDGVGLA</sequence>
<evidence type="ECO:0000313" key="11">
    <source>
        <dbReference type="EMBL" id="OXA64581.1"/>
    </source>
</evidence>
<evidence type="ECO:0000256" key="6">
    <source>
        <dbReference type="ARBA" id="ARBA00022989"/>
    </source>
</evidence>
<dbReference type="PANTHER" id="PTHR11958:SF111">
    <property type="entry name" value="AMINO ACID TRANSPORTER"/>
    <property type="match status" value="1"/>
</dbReference>
<keyword evidence="3 9" id="KW-0813">Transport</keyword>
<feature type="transmembrane region" description="Helical" evidence="9">
    <location>
        <begin position="396"/>
        <end position="421"/>
    </location>
</feature>
<feature type="transmembrane region" description="Helical" evidence="9">
    <location>
        <begin position="187"/>
        <end position="206"/>
    </location>
</feature>
<feature type="transmembrane region" description="Helical" evidence="9">
    <location>
        <begin position="55"/>
        <end position="78"/>
    </location>
</feature>
<name>A0A226F5W4_FOLCA</name>
<comment type="subcellular location">
    <subcellularLocation>
        <location evidence="1 9">Membrane</location>
        <topology evidence="1 9">Multi-pass membrane protein</topology>
    </subcellularLocation>
</comment>
<dbReference type="PROSITE" id="PS00714">
    <property type="entry name" value="NA_DICARBOXYL_SYMP_2"/>
    <property type="match status" value="1"/>
</dbReference>
<comment type="similarity">
    <text evidence="2 9">Belongs to the dicarboxylate/amino acid:cation symporter (DAACS) (TC 2.A.23) family.</text>
</comment>
<dbReference type="InterPro" id="IPR001991">
    <property type="entry name" value="Na-dicarboxylate_symporter"/>
</dbReference>
<feature type="transmembrane region" description="Helical" evidence="9">
    <location>
        <begin position="16"/>
        <end position="35"/>
    </location>
</feature>
<dbReference type="AlphaFoldDB" id="A0A226F5W4"/>
<feature type="transmembrane region" description="Helical" evidence="9">
    <location>
        <begin position="294"/>
        <end position="315"/>
    </location>
</feature>
<evidence type="ECO:0000256" key="3">
    <source>
        <dbReference type="ARBA" id="ARBA00022448"/>
    </source>
</evidence>
<reference evidence="11 12" key="1">
    <citation type="submission" date="2015-12" db="EMBL/GenBank/DDBJ databases">
        <title>The genome of Folsomia candida.</title>
        <authorList>
            <person name="Faddeeva A."/>
            <person name="Derks M.F."/>
            <person name="Anvar Y."/>
            <person name="Smit S."/>
            <person name="Van Straalen N."/>
            <person name="Roelofs D."/>
        </authorList>
    </citation>
    <scope>NUCLEOTIDE SEQUENCE [LARGE SCALE GENOMIC DNA]</scope>
    <source>
        <strain evidence="11 12">VU population</strain>
        <tissue evidence="11">Whole body</tissue>
    </source>
</reference>
<feature type="transmembrane region" description="Helical" evidence="9">
    <location>
        <begin position="90"/>
        <end position="112"/>
    </location>
</feature>
<evidence type="ECO:0000256" key="1">
    <source>
        <dbReference type="ARBA" id="ARBA00004141"/>
    </source>
</evidence>
<dbReference type="OMA" id="AHYDEPN"/>
<dbReference type="GO" id="GO:0005886">
    <property type="term" value="C:plasma membrane"/>
    <property type="evidence" value="ECO:0007669"/>
    <property type="project" value="TreeGrafter"/>
</dbReference>
<keyword evidence="4 9" id="KW-0812">Transmembrane</keyword>
<evidence type="ECO:0000256" key="4">
    <source>
        <dbReference type="ARBA" id="ARBA00022692"/>
    </source>
</evidence>
<evidence type="ECO:0000256" key="8">
    <source>
        <dbReference type="ARBA" id="ARBA00023180"/>
    </source>
</evidence>
<dbReference type="OrthoDB" id="5877963at2759"/>
<evidence type="ECO:0000256" key="10">
    <source>
        <dbReference type="SAM" id="MobiDB-lite"/>
    </source>
</evidence>
<gene>
    <name evidence="11" type="ORF">Fcan01_03541</name>
</gene>
<keyword evidence="7 9" id="KW-0472">Membrane</keyword>
<dbReference type="InterPro" id="IPR050746">
    <property type="entry name" value="DAACS"/>
</dbReference>
<evidence type="ECO:0000256" key="9">
    <source>
        <dbReference type="RuleBase" id="RU361216"/>
    </source>
</evidence>
<dbReference type="InterPro" id="IPR018107">
    <property type="entry name" value="Na-dicarboxylate_symporter_CS"/>
</dbReference>
<keyword evidence="12" id="KW-1185">Reference proteome</keyword>
<keyword evidence="8" id="KW-0325">Glycoprotein</keyword>
<protein>
    <recommendedName>
        <fullName evidence="9">Amino acid transporter</fullName>
    </recommendedName>
</protein>
<feature type="transmembrane region" description="Helical" evidence="9">
    <location>
        <begin position="335"/>
        <end position="360"/>
    </location>
</feature>
<organism evidence="11 12">
    <name type="scientific">Folsomia candida</name>
    <name type="common">Springtail</name>
    <dbReference type="NCBI Taxonomy" id="158441"/>
    <lineage>
        <taxon>Eukaryota</taxon>
        <taxon>Metazoa</taxon>
        <taxon>Ecdysozoa</taxon>
        <taxon>Arthropoda</taxon>
        <taxon>Hexapoda</taxon>
        <taxon>Collembola</taxon>
        <taxon>Entomobryomorpha</taxon>
        <taxon>Isotomoidea</taxon>
        <taxon>Isotomidae</taxon>
        <taxon>Proisotominae</taxon>
        <taxon>Folsomia</taxon>
    </lineage>
</organism>
<evidence type="ECO:0000313" key="12">
    <source>
        <dbReference type="Proteomes" id="UP000198287"/>
    </source>
</evidence>
<dbReference type="GO" id="GO:0005313">
    <property type="term" value="F:L-glutamate transmembrane transporter activity"/>
    <property type="evidence" value="ECO:0007669"/>
    <property type="project" value="TreeGrafter"/>
</dbReference>
<dbReference type="GO" id="GO:0015501">
    <property type="term" value="F:glutamate:sodium symporter activity"/>
    <property type="evidence" value="ECO:0007669"/>
    <property type="project" value="TreeGrafter"/>
</dbReference>
<dbReference type="InterPro" id="IPR036458">
    <property type="entry name" value="Na:dicarbo_symporter_sf"/>
</dbReference>
<accession>A0A226F5W4</accession>
<evidence type="ECO:0000256" key="2">
    <source>
        <dbReference type="ARBA" id="ARBA00006148"/>
    </source>
</evidence>